<protein>
    <recommendedName>
        <fullName evidence="4">Antitoxin</fullName>
    </recommendedName>
</protein>
<dbReference type="EMBL" id="CAJNAQ010000002">
    <property type="protein sequence ID" value="CAE6488363.1"/>
    <property type="molecule type" value="Genomic_DNA"/>
</dbReference>
<name>A0A812F1P7_9ARCH</name>
<dbReference type="Proteomes" id="UP000655759">
    <property type="component" value="Unassembled WGS sequence"/>
</dbReference>
<evidence type="ECO:0000256" key="1">
    <source>
        <dbReference type="ARBA" id="ARBA00022649"/>
    </source>
</evidence>
<proteinExistence type="predicted"/>
<dbReference type="AlphaFoldDB" id="A0A812F1P7"/>
<evidence type="ECO:0000313" key="2">
    <source>
        <dbReference type="EMBL" id="CAE6488363.1"/>
    </source>
</evidence>
<keyword evidence="1" id="KW-1277">Toxin-antitoxin system</keyword>
<comment type="caution">
    <text evidence="2">The sequence shown here is derived from an EMBL/GenBank/DDBJ whole genome shotgun (WGS) entry which is preliminary data.</text>
</comment>
<dbReference type="InterPro" id="IPR003847">
    <property type="entry name" value="Put_antitoxin"/>
</dbReference>
<gene>
    <name evidence="2" type="ORF">NUZ5A_20445</name>
</gene>
<evidence type="ECO:0008006" key="4">
    <source>
        <dbReference type="Google" id="ProtNLM"/>
    </source>
</evidence>
<organism evidence="2 3">
    <name type="scientific">Candidatus Nitrosotenuis uzonensis</name>
    <dbReference type="NCBI Taxonomy" id="1407055"/>
    <lineage>
        <taxon>Archaea</taxon>
        <taxon>Nitrososphaerota</taxon>
        <taxon>Candidatus Nitrosotenuis</taxon>
    </lineage>
</organism>
<dbReference type="Pfam" id="PF02697">
    <property type="entry name" value="VAPB_antitox"/>
    <property type="match status" value="1"/>
</dbReference>
<evidence type="ECO:0000313" key="3">
    <source>
        <dbReference type="Proteomes" id="UP000655759"/>
    </source>
</evidence>
<sequence>MGTTTISLSDEVYKILKAQKMEGESFSDLILRKFGKGDLFPHSDQFLASFL</sequence>
<reference evidence="2" key="1">
    <citation type="submission" date="2021-02" db="EMBL/GenBank/DDBJ databases">
        <authorList>
            <person name="Han P."/>
        </authorList>
    </citation>
    <scope>NUCLEOTIDE SEQUENCE</scope>
    <source>
        <strain evidence="2">Candidatus Nitrosotenuis uzonensis 5A</strain>
    </source>
</reference>
<accession>A0A812F1P7</accession>
<dbReference type="RefSeq" id="WP_205098253.1">
    <property type="nucleotide sequence ID" value="NZ_CAJNAQ010000002.1"/>
</dbReference>